<dbReference type="OrthoDB" id="6133115at2759"/>
<dbReference type="InterPro" id="IPR057049">
    <property type="entry name" value="PARP14_KH_8"/>
</dbReference>
<dbReference type="GO" id="GO:0070212">
    <property type="term" value="P:protein poly-ADP-ribosylation"/>
    <property type="evidence" value="ECO:0007669"/>
    <property type="project" value="TreeGrafter"/>
</dbReference>
<feature type="domain" description="Macro" evidence="6">
    <location>
        <begin position="358"/>
        <end position="534"/>
    </location>
</feature>
<dbReference type="Pfam" id="PF23248">
    <property type="entry name" value="KH_PARP14_2"/>
    <property type="match status" value="1"/>
</dbReference>
<dbReference type="EMBL" id="KZ509685">
    <property type="protein sequence ID" value="PKU33828.1"/>
    <property type="molecule type" value="Genomic_DNA"/>
</dbReference>
<dbReference type="Gene3D" id="3.30.720.50">
    <property type="match status" value="1"/>
</dbReference>
<evidence type="ECO:0000256" key="5">
    <source>
        <dbReference type="ARBA" id="ARBA00023242"/>
    </source>
</evidence>
<dbReference type="Pfam" id="PF23249">
    <property type="entry name" value="KH_PARP14_3"/>
    <property type="match status" value="1"/>
</dbReference>
<dbReference type="InterPro" id="IPR052056">
    <property type="entry name" value="Mono-ARTD/PARP"/>
</dbReference>
<dbReference type="GO" id="GO:0010629">
    <property type="term" value="P:negative regulation of gene expression"/>
    <property type="evidence" value="ECO:0007669"/>
    <property type="project" value="TreeGrafter"/>
</dbReference>
<protein>
    <submittedName>
        <fullName evidence="7">Poly</fullName>
    </submittedName>
</protein>
<dbReference type="SUPFAM" id="SSF55486">
    <property type="entry name" value="Metalloproteases ('zincins'), catalytic domain"/>
    <property type="match status" value="1"/>
</dbReference>
<evidence type="ECO:0000313" key="8">
    <source>
        <dbReference type="Proteomes" id="UP000233556"/>
    </source>
</evidence>
<dbReference type="InterPro" id="IPR057048">
    <property type="entry name" value="PARP14_KH_6"/>
</dbReference>
<organism evidence="7 8">
    <name type="scientific">Limosa lapponica baueri</name>
    <dbReference type="NCBI Taxonomy" id="1758121"/>
    <lineage>
        <taxon>Eukaryota</taxon>
        <taxon>Metazoa</taxon>
        <taxon>Chordata</taxon>
        <taxon>Craniata</taxon>
        <taxon>Vertebrata</taxon>
        <taxon>Euteleostomi</taxon>
        <taxon>Archelosauria</taxon>
        <taxon>Archosauria</taxon>
        <taxon>Dinosauria</taxon>
        <taxon>Saurischia</taxon>
        <taxon>Theropoda</taxon>
        <taxon>Coelurosauria</taxon>
        <taxon>Aves</taxon>
        <taxon>Neognathae</taxon>
        <taxon>Neoaves</taxon>
        <taxon>Charadriiformes</taxon>
        <taxon>Scolopacidae</taxon>
        <taxon>Limosa</taxon>
    </lineage>
</organism>
<dbReference type="Proteomes" id="UP000233556">
    <property type="component" value="Unassembled WGS sequence"/>
</dbReference>
<keyword evidence="8" id="KW-1185">Reference proteome</keyword>
<evidence type="ECO:0000256" key="1">
    <source>
        <dbReference type="ARBA" id="ARBA00004123"/>
    </source>
</evidence>
<dbReference type="GO" id="GO:0003714">
    <property type="term" value="F:transcription corepressor activity"/>
    <property type="evidence" value="ECO:0007669"/>
    <property type="project" value="TreeGrafter"/>
</dbReference>
<dbReference type="SUPFAM" id="SSF52949">
    <property type="entry name" value="Macro domain-like"/>
    <property type="match status" value="2"/>
</dbReference>
<dbReference type="Pfam" id="PF01661">
    <property type="entry name" value="Macro"/>
    <property type="match status" value="2"/>
</dbReference>
<sequence>MPDPIGVPLDPYVWQFLQKQAKLMQDINQEMAVCHCELKWPQIVCANPEITLCPSSSLSKQKKAMIRLIKTWKQDALAEFSRIMARYVAIKCKIKSVHWKDTKNRLVKDVALIITDISEEMVVIAGNRAAVDSAEKEVRKCMEKPMSQSERENQSIEISVSVIPGRYAVLNNAGLEKNIHNEYPCLKIFYDDTKKTVQLCGLPVEVYKVKADLLEKILNMPCTSVPIDPYVFNYLQHVDNKPMSEILFTRKKINAFYELENDTVLLFGHAAKDLLEAENQIKTGLQHKCIQVENGEIIKKQQWSSLLAFLRKKYSSPQENVVIDEPVGKENKVIIAGFSKAVTEVYQKLNDFIDRNTHMEKVIPAKSLVAVQFVEKEKSSLYLQLRKKGVTTDVVVNSVGTDLNFGRGPLCKALLAKAGPELEAEFDKEIDRNSVFPDEGSVLCTTGCALACKYVLHAIVPLWDGLQGQTLKILEGIIDSCLKKTEELGLNSIAFPAIGTGGFGFPKTLVSELMFDMVFKFSSNHTQKTLKEVHFLLSPKDLDNIQVEEECAQHAGLSENGMVITQGGKLLCKKIMHLISSNDVKSQVSVVLEKCERRKYKSVSFPAIGTGQAGQYPAKVADEMLDAIVEFATETSVQHLKKIKIVIFQANMLRDFYESMKKREGSDSSITVFSGGKTQLIEKKKPVVLEKKVDLATFQICGESKKNVDATESWIKNLILKEQFENIISDELIENFDERQIDALADLQRRKHVTIQLENKHSPHHVKISGISRDVCFVSVEVQKMIQKMKDAEEEQSKAELVYNLVEWRYPGSNGSFVAFDKLTNMQLEDAKIAKKTHLIVRINKNNCSVDLNNLKAIDDQGRTINIQRVPKNKDKQSIELPAQWEDMREERVKLVNLKPSSREYVEVQNRFKKTCPNFVIEKNKLFPQAISYLEKTFQVRKSSGTILLSRPIAGYANLCPNMISTQAQEFVGMLSTVKHEIIHALGFSAGLFAFYRDDDGKPLTTRYADGLPPFNERLMLLLVLPGCNPLAVDG</sequence>
<dbReference type="Gene3D" id="3.40.220.10">
    <property type="entry name" value="Leucine Aminopeptidase, subunit E, domain 1"/>
    <property type="match status" value="2"/>
</dbReference>
<evidence type="ECO:0000256" key="3">
    <source>
        <dbReference type="ARBA" id="ARBA00022679"/>
    </source>
</evidence>
<evidence type="ECO:0000259" key="6">
    <source>
        <dbReference type="PROSITE" id="PS51154"/>
    </source>
</evidence>
<proteinExistence type="predicted"/>
<dbReference type="PROSITE" id="PS51154">
    <property type="entry name" value="MACRO"/>
    <property type="match status" value="1"/>
</dbReference>
<evidence type="ECO:0000256" key="2">
    <source>
        <dbReference type="ARBA" id="ARBA00022676"/>
    </source>
</evidence>
<dbReference type="InterPro" id="IPR054596">
    <property type="entry name" value="PARP14_WWE"/>
</dbReference>
<name>A0A2I0TJ47_LIMLA</name>
<comment type="subcellular location">
    <subcellularLocation>
        <location evidence="1">Nucleus</location>
    </subcellularLocation>
</comment>
<dbReference type="Pfam" id="PF22005">
    <property type="entry name" value="WWE_1"/>
    <property type="match status" value="1"/>
</dbReference>
<dbReference type="AlphaFoldDB" id="A0A2I0TJ47"/>
<gene>
    <name evidence="7" type="ORF">llap_15868</name>
</gene>
<reference evidence="8" key="1">
    <citation type="submission" date="2017-11" db="EMBL/GenBank/DDBJ databases">
        <authorList>
            <person name="Lima N.C."/>
            <person name="Parody-Merino A.M."/>
            <person name="Battley P.F."/>
            <person name="Fidler A.E."/>
            <person name="Prosdocimi F."/>
        </authorList>
    </citation>
    <scope>NUCLEOTIDE SEQUENCE [LARGE SCALE GENOMIC DNA]</scope>
</reference>
<reference evidence="8" key="2">
    <citation type="submission" date="2017-12" db="EMBL/GenBank/DDBJ databases">
        <title>Genome sequence of the Bar-tailed Godwit (Limosa lapponica baueri).</title>
        <authorList>
            <person name="Lima N.C.B."/>
            <person name="Parody-Merino A.M."/>
            <person name="Battley P.F."/>
            <person name="Fidler A.E."/>
            <person name="Prosdocimi F."/>
        </authorList>
    </citation>
    <scope>NUCLEOTIDE SEQUENCE [LARGE SCALE GENOMIC DNA]</scope>
</reference>
<dbReference type="SUPFAM" id="SSF117839">
    <property type="entry name" value="WWE domain"/>
    <property type="match status" value="1"/>
</dbReference>
<dbReference type="Gene3D" id="3.10.170.20">
    <property type="match status" value="1"/>
</dbReference>
<dbReference type="Pfam" id="PF23084">
    <property type="entry name" value="KH_PARP14_1"/>
    <property type="match status" value="1"/>
</dbReference>
<dbReference type="Pfam" id="PF23251">
    <property type="entry name" value="KH_PARP14_4"/>
    <property type="match status" value="1"/>
</dbReference>
<dbReference type="GO" id="GO:0005634">
    <property type="term" value="C:nucleus"/>
    <property type="evidence" value="ECO:0007669"/>
    <property type="project" value="UniProtKB-SubCell"/>
</dbReference>
<dbReference type="InterPro" id="IPR057045">
    <property type="entry name" value="PARP14_KH_3"/>
</dbReference>
<evidence type="ECO:0000313" key="7">
    <source>
        <dbReference type="EMBL" id="PKU33828.1"/>
    </source>
</evidence>
<dbReference type="GO" id="GO:0005737">
    <property type="term" value="C:cytoplasm"/>
    <property type="evidence" value="ECO:0007669"/>
    <property type="project" value="TreeGrafter"/>
</dbReference>
<dbReference type="PANTHER" id="PTHR14453">
    <property type="entry name" value="PARP/ZINC FINGER CCCH TYPE DOMAIN CONTAINING PROTEIN"/>
    <property type="match status" value="1"/>
</dbReference>
<dbReference type="PANTHER" id="PTHR14453:SF89">
    <property type="entry name" value="PROTEIN MONO-ADP-RIBOSYLTRANSFERASE PARP14"/>
    <property type="match status" value="1"/>
</dbReference>
<keyword evidence="5" id="KW-0539">Nucleus</keyword>
<dbReference type="GO" id="GO:1990404">
    <property type="term" value="F:NAD+-protein mono-ADP-ribosyltransferase activity"/>
    <property type="evidence" value="ECO:0007669"/>
    <property type="project" value="TreeGrafter"/>
</dbReference>
<keyword evidence="2" id="KW-0328">Glycosyltransferase</keyword>
<keyword evidence="4" id="KW-0520">NAD</keyword>
<evidence type="ECO:0000256" key="4">
    <source>
        <dbReference type="ARBA" id="ARBA00023027"/>
    </source>
</evidence>
<dbReference type="GO" id="GO:0003950">
    <property type="term" value="F:NAD+ poly-ADP-ribosyltransferase activity"/>
    <property type="evidence" value="ECO:0007669"/>
    <property type="project" value="TreeGrafter"/>
</dbReference>
<dbReference type="Pfam" id="PF23252">
    <property type="entry name" value="KH_PARP14_5"/>
    <property type="match status" value="1"/>
</dbReference>
<dbReference type="Pfam" id="PF23253">
    <property type="entry name" value="KH_PARP14_6"/>
    <property type="match status" value="1"/>
</dbReference>
<dbReference type="InterPro" id="IPR002589">
    <property type="entry name" value="Macro_dom"/>
</dbReference>
<dbReference type="Gene3D" id="3.90.228.10">
    <property type="match status" value="1"/>
</dbReference>
<accession>A0A2I0TJ47</accession>
<dbReference type="InterPro" id="IPR057044">
    <property type="entry name" value="PARP14_KH_1"/>
</dbReference>
<dbReference type="InterPro" id="IPR057046">
    <property type="entry name" value="PARP14_KH_4"/>
</dbReference>
<dbReference type="SMART" id="SM00506">
    <property type="entry name" value="A1pp"/>
    <property type="match status" value="1"/>
</dbReference>
<dbReference type="Pfam" id="PF23254">
    <property type="entry name" value="KH_PARP14_8"/>
    <property type="match status" value="1"/>
</dbReference>
<dbReference type="InterPro" id="IPR043472">
    <property type="entry name" value="Macro_dom-like"/>
</dbReference>
<dbReference type="InterPro" id="IPR037197">
    <property type="entry name" value="WWE_dom_sf"/>
</dbReference>
<dbReference type="InterPro" id="IPR057047">
    <property type="entry name" value="PARP14_KH_5"/>
</dbReference>
<keyword evidence="3" id="KW-0808">Transferase</keyword>
<dbReference type="InterPro" id="IPR057043">
    <property type="entry name" value="PARP14_KH_2"/>
</dbReference>